<protein>
    <submittedName>
        <fullName evidence="1">Uncharacterized protein</fullName>
    </submittedName>
</protein>
<accession>A0A5D2FAZ6</accession>
<name>A0A5D2FAZ6_GOSDA</name>
<evidence type="ECO:0000313" key="2">
    <source>
        <dbReference type="Proteomes" id="UP000323506"/>
    </source>
</evidence>
<reference evidence="1 2" key="1">
    <citation type="submission" date="2019-06" db="EMBL/GenBank/DDBJ databases">
        <title>WGS assembly of Gossypium darwinii.</title>
        <authorList>
            <person name="Chen Z.J."/>
            <person name="Sreedasyam A."/>
            <person name="Ando A."/>
            <person name="Song Q."/>
            <person name="De L."/>
            <person name="Hulse-Kemp A."/>
            <person name="Ding M."/>
            <person name="Ye W."/>
            <person name="Kirkbride R."/>
            <person name="Jenkins J."/>
            <person name="Plott C."/>
            <person name="Lovell J."/>
            <person name="Lin Y.-M."/>
            <person name="Vaughn R."/>
            <person name="Liu B."/>
            <person name="Li W."/>
            <person name="Simpson S."/>
            <person name="Scheffler B."/>
            <person name="Saski C."/>
            <person name="Grover C."/>
            <person name="Hu G."/>
            <person name="Conover J."/>
            <person name="Carlson J."/>
            <person name="Shu S."/>
            <person name="Boston L."/>
            <person name="Williams M."/>
            <person name="Peterson D."/>
            <person name="Mcgee K."/>
            <person name="Jones D."/>
            <person name="Wendel J."/>
            <person name="Stelly D."/>
            <person name="Grimwood J."/>
            <person name="Schmutz J."/>
        </authorList>
    </citation>
    <scope>NUCLEOTIDE SEQUENCE [LARGE SCALE GENOMIC DNA]</scope>
    <source>
        <strain evidence="1">1808015.09</strain>
    </source>
</reference>
<gene>
    <name evidence="1" type="ORF">ES288_A09G207500v1</name>
</gene>
<dbReference type="Proteomes" id="UP000323506">
    <property type="component" value="Chromosome A09"/>
</dbReference>
<proteinExistence type="predicted"/>
<organism evidence="1 2">
    <name type="scientific">Gossypium darwinii</name>
    <name type="common">Darwin's cotton</name>
    <name type="synonym">Gossypium barbadense var. darwinii</name>
    <dbReference type="NCBI Taxonomy" id="34276"/>
    <lineage>
        <taxon>Eukaryota</taxon>
        <taxon>Viridiplantae</taxon>
        <taxon>Streptophyta</taxon>
        <taxon>Embryophyta</taxon>
        <taxon>Tracheophyta</taxon>
        <taxon>Spermatophyta</taxon>
        <taxon>Magnoliopsida</taxon>
        <taxon>eudicotyledons</taxon>
        <taxon>Gunneridae</taxon>
        <taxon>Pentapetalae</taxon>
        <taxon>rosids</taxon>
        <taxon>malvids</taxon>
        <taxon>Malvales</taxon>
        <taxon>Malvaceae</taxon>
        <taxon>Malvoideae</taxon>
        <taxon>Gossypium</taxon>
    </lineage>
</organism>
<keyword evidence="2" id="KW-1185">Reference proteome</keyword>
<dbReference type="AlphaFoldDB" id="A0A5D2FAZ6"/>
<dbReference type="EMBL" id="CM017696">
    <property type="protein sequence ID" value="TYH03285.1"/>
    <property type="molecule type" value="Genomic_DNA"/>
</dbReference>
<evidence type="ECO:0000313" key="1">
    <source>
        <dbReference type="EMBL" id="TYH03285.1"/>
    </source>
</evidence>
<sequence length="104" mass="11770">MAKVCLITKPLFADGNMFLISRSRISQGSSTAHSHTYVLFIYLFISQSYNTLQINEIPLIRPSTLTYDSNSSVINVSFSRSPGTVFLWLLCCRCPRSCKPTQER</sequence>